<dbReference type="EMBL" id="CH694880">
    <property type="protein sequence ID" value="EDW37821.1"/>
    <property type="molecule type" value="Genomic_DNA"/>
</dbReference>
<dbReference type="Proteomes" id="UP000008744">
    <property type="component" value="Unassembled WGS sequence"/>
</dbReference>
<keyword evidence="3" id="KW-1185">Reference proteome</keyword>
<gene>
    <name evidence="2" type="primary">Dper\GL20969</name>
    <name evidence="2" type="ORF">Dper_GL20969</name>
</gene>
<dbReference type="AlphaFoldDB" id="B4IRN2"/>
<proteinExistence type="predicted"/>
<evidence type="ECO:0000313" key="2">
    <source>
        <dbReference type="EMBL" id="EDW37821.1"/>
    </source>
</evidence>
<protein>
    <submittedName>
        <fullName evidence="2">GL20969</fullName>
    </submittedName>
</protein>
<evidence type="ECO:0000256" key="1">
    <source>
        <dbReference type="SAM" id="MobiDB-lite"/>
    </source>
</evidence>
<accession>B4IRN2</accession>
<feature type="compositionally biased region" description="Basic and acidic residues" evidence="1">
    <location>
        <begin position="32"/>
        <end position="46"/>
    </location>
</feature>
<feature type="region of interest" description="Disordered" evidence="1">
    <location>
        <begin position="24"/>
        <end position="47"/>
    </location>
</feature>
<sequence>MLEAIKLRIDYEWKEIRNNYERKENFSQTETSARDRGRDLYKDRSKQQVIPNEDIKYHLKITPFRPRKGRKSVSSTDLRDN</sequence>
<organism evidence="3">
    <name type="scientific">Drosophila persimilis</name>
    <name type="common">Fruit fly</name>
    <dbReference type="NCBI Taxonomy" id="7234"/>
    <lineage>
        <taxon>Eukaryota</taxon>
        <taxon>Metazoa</taxon>
        <taxon>Ecdysozoa</taxon>
        <taxon>Arthropoda</taxon>
        <taxon>Hexapoda</taxon>
        <taxon>Insecta</taxon>
        <taxon>Pterygota</taxon>
        <taxon>Neoptera</taxon>
        <taxon>Endopterygota</taxon>
        <taxon>Diptera</taxon>
        <taxon>Brachycera</taxon>
        <taxon>Muscomorpha</taxon>
        <taxon>Ephydroidea</taxon>
        <taxon>Drosophilidae</taxon>
        <taxon>Drosophila</taxon>
        <taxon>Sophophora</taxon>
    </lineage>
</organism>
<dbReference type="HOGENOM" id="CLU_2576374_0_0_1"/>
<reference evidence="2 3" key="1">
    <citation type="journal article" date="2007" name="Nature">
        <title>Evolution of genes and genomes on the Drosophila phylogeny.</title>
        <authorList>
            <consortium name="Drosophila 12 Genomes Consortium"/>
            <person name="Clark A.G."/>
            <person name="Eisen M.B."/>
            <person name="Smith D.R."/>
            <person name="Bergman C.M."/>
            <person name="Oliver B."/>
            <person name="Markow T.A."/>
            <person name="Kaufman T.C."/>
            <person name="Kellis M."/>
            <person name="Gelbart W."/>
            <person name="Iyer V.N."/>
            <person name="Pollard D.A."/>
            <person name="Sackton T.B."/>
            <person name="Larracuente A.M."/>
            <person name="Singh N.D."/>
            <person name="Abad J.P."/>
            <person name="Abt D.N."/>
            <person name="Adryan B."/>
            <person name="Aguade M."/>
            <person name="Akashi H."/>
            <person name="Anderson W.W."/>
            <person name="Aquadro C.F."/>
            <person name="Ardell D.H."/>
            <person name="Arguello R."/>
            <person name="Artieri C.G."/>
            <person name="Barbash D.A."/>
            <person name="Barker D."/>
            <person name="Barsanti P."/>
            <person name="Batterham P."/>
            <person name="Batzoglou S."/>
            <person name="Begun D."/>
            <person name="Bhutkar A."/>
            <person name="Blanco E."/>
            <person name="Bosak S.A."/>
            <person name="Bradley R.K."/>
            <person name="Brand A.D."/>
            <person name="Brent M.R."/>
            <person name="Brooks A.N."/>
            <person name="Brown R.H."/>
            <person name="Butlin R.K."/>
            <person name="Caggese C."/>
            <person name="Calvi B.R."/>
            <person name="Bernardo de Carvalho A."/>
            <person name="Caspi A."/>
            <person name="Castrezana S."/>
            <person name="Celniker S.E."/>
            <person name="Chang J.L."/>
            <person name="Chapple C."/>
            <person name="Chatterji S."/>
            <person name="Chinwalla A."/>
            <person name="Civetta A."/>
            <person name="Clifton S.W."/>
            <person name="Comeron J.M."/>
            <person name="Costello J.C."/>
            <person name="Coyne J.A."/>
            <person name="Daub J."/>
            <person name="David R.G."/>
            <person name="Delcher A.L."/>
            <person name="Delehaunty K."/>
            <person name="Do C.B."/>
            <person name="Ebling H."/>
            <person name="Edwards K."/>
            <person name="Eickbush T."/>
            <person name="Evans J.D."/>
            <person name="Filipski A."/>
            <person name="Findeiss S."/>
            <person name="Freyhult E."/>
            <person name="Fulton L."/>
            <person name="Fulton R."/>
            <person name="Garcia A.C."/>
            <person name="Gardiner A."/>
            <person name="Garfield D.A."/>
            <person name="Garvin B.E."/>
            <person name="Gibson G."/>
            <person name="Gilbert D."/>
            <person name="Gnerre S."/>
            <person name="Godfrey J."/>
            <person name="Good R."/>
            <person name="Gotea V."/>
            <person name="Gravely B."/>
            <person name="Greenberg A.J."/>
            <person name="Griffiths-Jones S."/>
            <person name="Gross S."/>
            <person name="Guigo R."/>
            <person name="Gustafson E.A."/>
            <person name="Haerty W."/>
            <person name="Hahn M.W."/>
            <person name="Halligan D.L."/>
            <person name="Halpern A.L."/>
            <person name="Halter G.M."/>
            <person name="Han M.V."/>
            <person name="Heger A."/>
            <person name="Hillier L."/>
            <person name="Hinrichs A.S."/>
            <person name="Holmes I."/>
            <person name="Hoskins R.A."/>
            <person name="Hubisz M.J."/>
            <person name="Hultmark D."/>
            <person name="Huntley M.A."/>
            <person name="Jaffe D.B."/>
            <person name="Jagadeeshan S."/>
            <person name="Jeck W.R."/>
            <person name="Johnson J."/>
            <person name="Jones C.D."/>
            <person name="Jordan W.C."/>
            <person name="Karpen G.H."/>
            <person name="Kataoka E."/>
            <person name="Keightley P.D."/>
            <person name="Kheradpour P."/>
            <person name="Kirkness E.F."/>
            <person name="Koerich L.B."/>
            <person name="Kristiansen K."/>
            <person name="Kudrna D."/>
            <person name="Kulathinal R.J."/>
            <person name="Kumar S."/>
            <person name="Kwok R."/>
            <person name="Lander E."/>
            <person name="Langley C.H."/>
            <person name="Lapoint R."/>
            <person name="Lazzaro B.P."/>
            <person name="Lee S.J."/>
            <person name="Levesque L."/>
            <person name="Li R."/>
            <person name="Lin C.F."/>
            <person name="Lin M.F."/>
            <person name="Lindblad-Toh K."/>
            <person name="Llopart A."/>
            <person name="Long M."/>
            <person name="Low L."/>
            <person name="Lozovsky E."/>
            <person name="Lu J."/>
            <person name="Luo M."/>
            <person name="Machado C.A."/>
            <person name="Makalowski W."/>
            <person name="Marzo M."/>
            <person name="Matsuda M."/>
            <person name="Matzkin L."/>
            <person name="McAllister B."/>
            <person name="McBride C.S."/>
            <person name="McKernan B."/>
            <person name="McKernan K."/>
            <person name="Mendez-Lago M."/>
            <person name="Minx P."/>
            <person name="Mollenhauer M.U."/>
            <person name="Montooth K."/>
            <person name="Mount S.M."/>
            <person name="Mu X."/>
            <person name="Myers E."/>
            <person name="Negre B."/>
            <person name="Newfeld S."/>
            <person name="Nielsen R."/>
            <person name="Noor M.A."/>
            <person name="O'Grady P."/>
            <person name="Pachter L."/>
            <person name="Papaceit M."/>
            <person name="Parisi M.J."/>
            <person name="Parisi M."/>
            <person name="Parts L."/>
            <person name="Pedersen J.S."/>
            <person name="Pesole G."/>
            <person name="Phillippy A.M."/>
            <person name="Ponting C.P."/>
            <person name="Pop M."/>
            <person name="Porcelli D."/>
            <person name="Powell J.R."/>
            <person name="Prohaska S."/>
            <person name="Pruitt K."/>
            <person name="Puig M."/>
            <person name="Quesneville H."/>
            <person name="Ram K.R."/>
            <person name="Rand D."/>
            <person name="Rasmussen M.D."/>
            <person name="Reed L.K."/>
            <person name="Reenan R."/>
            <person name="Reily A."/>
            <person name="Remington K.A."/>
            <person name="Rieger T.T."/>
            <person name="Ritchie M.G."/>
            <person name="Robin C."/>
            <person name="Rogers Y.H."/>
            <person name="Rohde C."/>
            <person name="Rozas J."/>
            <person name="Rubenfield M.J."/>
            <person name="Ruiz A."/>
            <person name="Russo S."/>
            <person name="Salzberg S.L."/>
            <person name="Sanchez-Gracia A."/>
            <person name="Saranga D.J."/>
            <person name="Sato H."/>
            <person name="Schaeffer S.W."/>
            <person name="Schatz M.C."/>
            <person name="Schlenke T."/>
            <person name="Schwartz R."/>
            <person name="Segarra C."/>
            <person name="Singh R.S."/>
            <person name="Sirot L."/>
            <person name="Sirota M."/>
            <person name="Sisneros N.B."/>
            <person name="Smith C.D."/>
            <person name="Smith T.F."/>
            <person name="Spieth J."/>
            <person name="Stage D.E."/>
            <person name="Stark A."/>
            <person name="Stephan W."/>
            <person name="Strausberg R.L."/>
            <person name="Strempel S."/>
            <person name="Sturgill D."/>
            <person name="Sutton G."/>
            <person name="Sutton G.G."/>
            <person name="Tao W."/>
            <person name="Teichmann S."/>
            <person name="Tobari Y.N."/>
            <person name="Tomimura Y."/>
            <person name="Tsolas J.M."/>
            <person name="Valente V.L."/>
            <person name="Venter E."/>
            <person name="Venter J.C."/>
            <person name="Vicario S."/>
            <person name="Vieira F.G."/>
            <person name="Vilella A.J."/>
            <person name="Villasante A."/>
            <person name="Walenz B."/>
            <person name="Wang J."/>
            <person name="Wasserman M."/>
            <person name="Watts T."/>
            <person name="Wilson D."/>
            <person name="Wilson R.K."/>
            <person name="Wing R.A."/>
            <person name="Wolfner M.F."/>
            <person name="Wong A."/>
            <person name="Wong G.K."/>
            <person name="Wu C.I."/>
            <person name="Wu G."/>
            <person name="Yamamoto D."/>
            <person name="Yang H.P."/>
            <person name="Yang S.P."/>
            <person name="Yorke J.A."/>
            <person name="Yoshida K."/>
            <person name="Zdobnov E."/>
            <person name="Zhang P."/>
            <person name="Zhang Y."/>
            <person name="Zimin A.V."/>
            <person name="Baldwin J."/>
            <person name="Abdouelleil A."/>
            <person name="Abdulkadir J."/>
            <person name="Abebe A."/>
            <person name="Abera B."/>
            <person name="Abreu J."/>
            <person name="Acer S.C."/>
            <person name="Aftuck L."/>
            <person name="Alexander A."/>
            <person name="An P."/>
            <person name="Anderson E."/>
            <person name="Anderson S."/>
            <person name="Arachi H."/>
            <person name="Azer M."/>
            <person name="Bachantsang P."/>
            <person name="Barry A."/>
            <person name="Bayul T."/>
            <person name="Berlin A."/>
            <person name="Bessette D."/>
            <person name="Bloom T."/>
            <person name="Blye J."/>
            <person name="Boguslavskiy L."/>
            <person name="Bonnet C."/>
            <person name="Boukhgalter B."/>
            <person name="Bourzgui I."/>
            <person name="Brown A."/>
            <person name="Cahill P."/>
            <person name="Channer S."/>
            <person name="Cheshatsang Y."/>
            <person name="Chuda L."/>
            <person name="Citroen M."/>
            <person name="Collymore A."/>
            <person name="Cooke P."/>
            <person name="Costello M."/>
            <person name="D'Aco K."/>
            <person name="Daza R."/>
            <person name="De Haan G."/>
            <person name="DeGray S."/>
            <person name="DeMaso C."/>
            <person name="Dhargay N."/>
            <person name="Dooley K."/>
            <person name="Dooley E."/>
            <person name="Doricent M."/>
            <person name="Dorje P."/>
            <person name="Dorjee K."/>
            <person name="Dupes A."/>
            <person name="Elong R."/>
            <person name="Falk J."/>
            <person name="Farina A."/>
            <person name="Faro S."/>
            <person name="Ferguson D."/>
            <person name="Fisher S."/>
            <person name="Foley C.D."/>
            <person name="Franke A."/>
            <person name="Friedrich D."/>
            <person name="Gadbois L."/>
            <person name="Gearin G."/>
            <person name="Gearin C.R."/>
            <person name="Giannoukos G."/>
            <person name="Goode T."/>
            <person name="Graham J."/>
            <person name="Grandbois E."/>
            <person name="Grewal S."/>
            <person name="Gyaltsen K."/>
            <person name="Hafez N."/>
            <person name="Hagos B."/>
            <person name="Hall J."/>
            <person name="Henson C."/>
            <person name="Hollinger A."/>
            <person name="Honan T."/>
            <person name="Huard M.D."/>
            <person name="Hughes L."/>
            <person name="Hurhula B."/>
            <person name="Husby M.E."/>
            <person name="Kamat A."/>
            <person name="Kanga B."/>
            <person name="Kashin S."/>
            <person name="Khazanovich D."/>
            <person name="Kisner P."/>
            <person name="Lance K."/>
            <person name="Lara M."/>
            <person name="Lee W."/>
            <person name="Lennon N."/>
            <person name="Letendre F."/>
            <person name="LeVine R."/>
            <person name="Lipovsky A."/>
            <person name="Liu X."/>
            <person name="Liu J."/>
            <person name="Liu S."/>
            <person name="Lokyitsang T."/>
            <person name="Lokyitsang Y."/>
            <person name="Lubonja R."/>
            <person name="Lui A."/>
            <person name="MacDonald P."/>
            <person name="Magnisalis V."/>
            <person name="Maru K."/>
            <person name="Matthews C."/>
            <person name="McCusker W."/>
            <person name="McDonough S."/>
            <person name="Mehta T."/>
            <person name="Meldrim J."/>
            <person name="Meneus L."/>
            <person name="Mihai O."/>
            <person name="Mihalev A."/>
            <person name="Mihova T."/>
            <person name="Mittelman R."/>
            <person name="Mlenga V."/>
            <person name="Montmayeur A."/>
            <person name="Mulrain L."/>
            <person name="Navidi A."/>
            <person name="Naylor J."/>
            <person name="Negash T."/>
            <person name="Nguyen T."/>
            <person name="Nguyen N."/>
            <person name="Nicol R."/>
            <person name="Norbu C."/>
            <person name="Norbu N."/>
            <person name="Novod N."/>
            <person name="O'Neill B."/>
            <person name="Osman S."/>
            <person name="Markiewicz E."/>
            <person name="Oyono O.L."/>
            <person name="Patti C."/>
            <person name="Phunkhang P."/>
            <person name="Pierre F."/>
            <person name="Priest M."/>
            <person name="Raghuraman S."/>
            <person name="Rege F."/>
            <person name="Reyes R."/>
            <person name="Rise C."/>
            <person name="Rogov P."/>
            <person name="Ross K."/>
            <person name="Ryan E."/>
            <person name="Settipalli S."/>
            <person name="Shea T."/>
            <person name="Sherpa N."/>
            <person name="Shi L."/>
            <person name="Shih D."/>
            <person name="Sparrow T."/>
            <person name="Spaulding J."/>
            <person name="Stalker J."/>
            <person name="Stange-Thomann N."/>
            <person name="Stavropoulos S."/>
            <person name="Stone C."/>
            <person name="Strader C."/>
            <person name="Tesfaye S."/>
            <person name="Thomson T."/>
            <person name="Thoulutsang Y."/>
            <person name="Thoulutsang D."/>
            <person name="Topham K."/>
            <person name="Topping I."/>
            <person name="Tsamla T."/>
            <person name="Vassiliev H."/>
            <person name="Vo A."/>
            <person name="Wangchuk T."/>
            <person name="Wangdi T."/>
            <person name="Weiand M."/>
            <person name="Wilkinson J."/>
            <person name="Wilson A."/>
            <person name="Yadav S."/>
            <person name="Young G."/>
            <person name="Yu Q."/>
            <person name="Zembek L."/>
            <person name="Zhong D."/>
            <person name="Zimmer A."/>
            <person name="Zwirko Z."/>
            <person name="Jaffe D.B."/>
            <person name="Alvarez P."/>
            <person name="Brockman W."/>
            <person name="Butler J."/>
            <person name="Chin C."/>
            <person name="Gnerre S."/>
            <person name="Grabherr M."/>
            <person name="Kleber M."/>
            <person name="Mauceli E."/>
            <person name="MacCallum I."/>
        </authorList>
    </citation>
    <scope>NUCLEOTIDE SEQUENCE [LARGE SCALE GENOMIC DNA]</scope>
    <source>
        <strain evidence="3">MSH-3 / Tucson 14011-0111.49</strain>
    </source>
</reference>
<name>B4IRN2_DROPE</name>
<evidence type="ECO:0000313" key="3">
    <source>
        <dbReference type="Proteomes" id="UP000008744"/>
    </source>
</evidence>